<dbReference type="InterPro" id="IPR006677">
    <property type="entry name" value="tRNA_intron_Endonuc_cat-like"/>
</dbReference>
<dbReference type="Gene3D" id="3.40.1170.20">
    <property type="entry name" value="tRNA intron endonuclease, N-terminal domain"/>
    <property type="match status" value="1"/>
</dbReference>
<evidence type="ECO:0000256" key="9">
    <source>
        <dbReference type="PIRNR" id="PIRNR011789"/>
    </source>
</evidence>
<dbReference type="CTD" id="80746"/>
<evidence type="ECO:0000256" key="4">
    <source>
        <dbReference type="ARBA" id="ARBA00022664"/>
    </source>
</evidence>
<dbReference type="PANTHER" id="PTHR21227">
    <property type="entry name" value="TRNA-SPLICING ENDONUCLEASE SUBUNIT SEN2"/>
    <property type="match status" value="1"/>
</dbReference>
<feature type="domain" description="tRNA intron endonuclease N-terminal" evidence="13">
    <location>
        <begin position="278"/>
        <end position="312"/>
    </location>
</feature>
<dbReference type="GeneID" id="114002493"/>
<dbReference type="GO" id="GO:0006397">
    <property type="term" value="P:mRNA processing"/>
    <property type="evidence" value="ECO:0007669"/>
    <property type="project" value="UniProtKB-KW"/>
</dbReference>
<dbReference type="PANTHER" id="PTHR21227:SF0">
    <property type="entry name" value="TRNA-SPLICING ENDONUCLEASE SUBUNIT SEN2"/>
    <property type="match status" value="1"/>
</dbReference>
<keyword evidence="5 9" id="KW-0819">tRNA processing</keyword>
<comment type="similarity">
    <text evidence="2 9">Belongs to the tRNA-intron endonuclease family.</text>
</comment>
<feature type="domain" description="tRNA intron endonuclease catalytic" evidence="12">
    <location>
        <begin position="368"/>
        <end position="453"/>
    </location>
</feature>
<dbReference type="Pfam" id="PF01974">
    <property type="entry name" value="tRNA_int_endo"/>
    <property type="match status" value="1"/>
</dbReference>
<organism evidence="14 17">
    <name type="scientific">Pipra filicauda</name>
    <name type="common">Wire-tailed manakin</name>
    <dbReference type="NCBI Taxonomy" id="649802"/>
    <lineage>
        <taxon>Eukaryota</taxon>
        <taxon>Metazoa</taxon>
        <taxon>Chordata</taxon>
        <taxon>Craniata</taxon>
        <taxon>Vertebrata</taxon>
        <taxon>Euteleostomi</taxon>
        <taxon>Archelosauria</taxon>
        <taxon>Archosauria</taxon>
        <taxon>Dinosauria</taxon>
        <taxon>Saurischia</taxon>
        <taxon>Theropoda</taxon>
        <taxon>Coelurosauria</taxon>
        <taxon>Aves</taxon>
        <taxon>Neognathae</taxon>
        <taxon>Neoaves</taxon>
        <taxon>Telluraves</taxon>
        <taxon>Australaves</taxon>
        <taxon>Passeriformes</taxon>
        <taxon>Pipridae</taxon>
        <taxon>Pipra</taxon>
    </lineage>
</organism>
<feature type="active site" evidence="10">
    <location>
        <position position="445"/>
    </location>
</feature>
<keyword evidence="15 16" id="KW-0255">Endonuclease</keyword>
<dbReference type="RefSeq" id="XP_039239334.1">
    <property type="nucleotide sequence ID" value="XM_039383400.1"/>
</dbReference>
<dbReference type="CDD" id="cd22363">
    <property type="entry name" value="tRNA-intron_lyase_C"/>
    <property type="match status" value="1"/>
</dbReference>
<keyword evidence="6 9" id="KW-0456">Lyase</keyword>
<evidence type="ECO:0000313" key="17">
    <source>
        <dbReference type="RefSeq" id="XP_039239334.1"/>
    </source>
</evidence>
<sequence length="494" mass="54779">MAEAVFHPPRRKRRVFESYEGPFPVDVGGKDFRMCQAEIINNNVIVKNPEDIEQLYNKGYFGKGILSRSRPVFSISDPLLVAKWQGVNTNMPIITSQKYQRRVQWARSVLQEQGLDDCSVTQILENYTKPLELTEGGAEQAVNNRMGPHRENTELSRQPSADAGSAGALSAEDQNGGSRKACLEGDAGMGPVCGSKEQEQGDSRGLEEGSCQKGGAPVLCGCEGKQSPEQRAGQGGEAKENAPEYVLVQEEEEEESLCPEDDSACLQGNLVKKEKLVCRKNPFRIFEYLQLSLEEAFFLVYALGCLSIYYGEPPLCAAACAGCAVVLLSGCPGALCLSVQSQCPVCALQEPLTIVQLWEVFSEVKPDFKTTYMAYHYFRSRGWVPKVGLKYGTDLLLYRKGPPFYHASYSVLAELVDDDFQGSLRRPLSWMSLSGLNRTTANASKELMLCYLIKPSDMTAEEMSSPECMKRIKVQELIVSRWVSSRERSEQDEA</sequence>
<evidence type="ECO:0000313" key="14">
    <source>
        <dbReference type="Proteomes" id="UP000504627"/>
    </source>
</evidence>
<evidence type="ECO:0000259" key="13">
    <source>
        <dbReference type="Pfam" id="PF02778"/>
    </source>
</evidence>
<evidence type="ECO:0000256" key="3">
    <source>
        <dbReference type="ARBA" id="ARBA00012573"/>
    </source>
</evidence>
<dbReference type="AlphaFoldDB" id="A0A7R5KS47"/>
<evidence type="ECO:0000259" key="12">
    <source>
        <dbReference type="Pfam" id="PF01974"/>
    </source>
</evidence>
<keyword evidence="4" id="KW-0507">mRNA processing</keyword>
<evidence type="ECO:0000256" key="10">
    <source>
        <dbReference type="PIRSR" id="PIRSR011789-1"/>
    </source>
</evidence>
<keyword evidence="15 16" id="KW-0540">Nuclease</keyword>
<dbReference type="PIRSF" id="PIRSF011789">
    <property type="entry name" value="tRNA_splic_SEN2"/>
    <property type="match status" value="1"/>
</dbReference>
<dbReference type="GO" id="GO:0000379">
    <property type="term" value="P:tRNA-type intron splice site recognition and cleavage"/>
    <property type="evidence" value="ECO:0007669"/>
    <property type="project" value="TreeGrafter"/>
</dbReference>
<evidence type="ECO:0000256" key="8">
    <source>
        <dbReference type="ARBA" id="ARBA00071058"/>
    </source>
</evidence>
<name>A0A7R5KS47_9PASS</name>
<keyword evidence="14" id="KW-1185">Reference proteome</keyword>
<evidence type="ECO:0000256" key="6">
    <source>
        <dbReference type="ARBA" id="ARBA00023239"/>
    </source>
</evidence>
<dbReference type="GO" id="GO:0005737">
    <property type="term" value="C:cytoplasm"/>
    <property type="evidence" value="ECO:0007669"/>
    <property type="project" value="TreeGrafter"/>
</dbReference>
<evidence type="ECO:0000256" key="2">
    <source>
        <dbReference type="ARBA" id="ARBA00008078"/>
    </source>
</evidence>
<dbReference type="EC" id="4.6.1.16" evidence="3 9"/>
<dbReference type="FunFam" id="3.40.1350.10:FF:000001">
    <property type="entry name" value="tRNA-splicing endonuclease subunit Sen2"/>
    <property type="match status" value="1"/>
</dbReference>
<dbReference type="InterPro" id="IPR006678">
    <property type="entry name" value="tRNA_intron_Endonuc_N"/>
</dbReference>
<dbReference type="GO" id="GO:0000214">
    <property type="term" value="C:tRNA-intron endonuclease complex"/>
    <property type="evidence" value="ECO:0007669"/>
    <property type="project" value="UniProtKB-UniRule"/>
</dbReference>
<dbReference type="SUPFAM" id="SSF53032">
    <property type="entry name" value="tRNA-intron endonuclease catalytic domain-like"/>
    <property type="match status" value="1"/>
</dbReference>
<accession>A0A7R5KS47</accession>
<evidence type="ECO:0000313" key="16">
    <source>
        <dbReference type="RefSeq" id="XP_039239333.1"/>
    </source>
</evidence>
<dbReference type="InterPro" id="IPR011856">
    <property type="entry name" value="tRNA_endonuc-like_dom_sf"/>
</dbReference>
<evidence type="ECO:0000313" key="15">
    <source>
        <dbReference type="RefSeq" id="XP_039239332.1"/>
    </source>
</evidence>
<feature type="active site" evidence="10">
    <location>
        <position position="398"/>
    </location>
</feature>
<dbReference type="Pfam" id="PF02778">
    <property type="entry name" value="tRNA_int_endo_N"/>
    <property type="match status" value="1"/>
</dbReference>
<dbReference type="InterPro" id="IPR036167">
    <property type="entry name" value="tRNA_intron_Endo_cat-like_sf"/>
</dbReference>
<dbReference type="RefSeq" id="XP_039239332.1">
    <property type="nucleotide sequence ID" value="XM_039383398.1"/>
</dbReference>
<dbReference type="GO" id="GO:0000213">
    <property type="term" value="F:tRNA-intron lyase activity"/>
    <property type="evidence" value="ECO:0007669"/>
    <property type="project" value="UniProtKB-UniRule"/>
</dbReference>
<comment type="function">
    <text evidence="9">Constitutes one of the two catalytic subunit of the tRNA-splicing endonuclease complex, a complex responsible for identification and cleavage of the splice sites in pre-tRNA. It cleaves pre-tRNA at the 5'- and 3'-splice sites to release the intron. The products are an intron and two tRNA half-molecules bearing 2',3'-cyclic phosphate and 5'-OH termini. There are no conserved sequences at the splice sites, but the intron is invariably located at the same site in the gene, placing the splice sites an invariant distance from the constant structural features of the tRNA body.</text>
</comment>
<dbReference type="Gene3D" id="3.40.1350.10">
    <property type="match status" value="1"/>
</dbReference>
<gene>
    <name evidence="15 16 17" type="primary">TSEN2</name>
</gene>
<feature type="compositionally biased region" description="Low complexity" evidence="11">
    <location>
        <begin position="160"/>
        <end position="171"/>
    </location>
</feature>
<comment type="subcellular location">
    <subcellularLocation>
        <location evidence="1 9">Nucleus</location>
    </subcellularLocation>
</comment>
<dbReference type="Proteomes" id="UP000504627">
    <property type="component" value="Unplaced"/>
</dbReference>
<protein>
    <recommendedName>
        <fullName evidence="8 9">tRNA-splicing endonuclease subunit Sen2</fullName>
        <ecNumber evidence="3 9">4.6.1.16</ecNumber>
    </recommendedName>
</protein>
<feature type="region of interest" description="Disordered" evidence="11">
    <location>
        <begin position="148"/>
        <end position="183"/>
    </location>
</feature>
<dbReference type="RefSeq" id="XP_039239333.1">
    <property type="nucleotide sequence ID" value="XM_039383399.1"/>
</dbReference>
<dbReference type="GO" id="GO:0003676">
    <property type="term" value="F:nucleic acid binding"/>
    <property type="evidence" value="ECO:0007669"/>
    <property type="project" value="InterPro"/>
</dbReference>
<dbReference type="InterPro" id="IPR016589">
    <property type="entry name" value="tRNA_splic_SEN2"/>
</dbReference>
<evidence type="ECO:0000256" key="1">
    <source>
        <dbReference type="ARBA" id="ARBA00004123"/>
    </source>
</evidence>
<feature type="active site" evidence="10">
    <location>
        <position position="406"/>
    </location>
</feature>
<proteinExistence type="inferred from homology"/>
<reference evidence="15 16" key="1">
    <citation type="submission" date="2025-04" db="UniProtKB">
        <authorList>
            <consortium name="RefSeq"/>
        </authorList>
    </citation>
    <scope>IDENTIFICATION</scope>
    <source>
        <tissue evidence="15 16">Muscle</tissue>
    </source>
</reference>
<evidence type="ECO:0000256" key="7">
    <source>
        <dbReference type="ARBA" id="ARBA00023242"/>
    </source>
</evidence>
<keyword evidence="15 16" id="KW-0378">Hydrolase</keyword>
<keyword evidence="7 9" id="KW-0539">Nucleus</keyword>
<dbReference type="InterPro" id="IPR006676">
    <property type="entry name" value="tRNA_splic"/>
</dbReference>
<evidence type="ECO:0000256" key="5">
    <source>
        <dbReference type="ARBA" id="ARBA00022694"/>
    </source>
</evidence>
<evidence type="ECO:0000256" key="11">
    <source>
        <dbReference type="SAM" id="MobiDB-lite"/>
    </source>
</evidence>